<dbReference type="OrthoDB" id="10360013at2759"/>
<name>A0A1L7XJY5_9HELO</name>
<sequence length="333" mass="39738">MPLKAIHDILLELWLKIFSYLPEISPRKFSVAFRKGLPISNTDLKHSKVWDIIFDDYKFLDYMTDRLYPCILLGSDLHLLYNLDAYTALRERPNPWEDVYLVLLLGNCQNGEISDGRDFGLEFAKSAKKELGDQIRRRVKDRTVPETLYFRHYFPQDPSGGVRITLNIESLWSPKAKSIFLDHPEKLVSLKGHYLYSAYLHWKYDGKLLRDIEPSDIIGRGRYASVCGTIDSVKHACGFTVQQPQDTPRRKHWHHQDHEHWDFLRKCQRNFPWQVKFEINNGERVWHREKFEWGDGERKRCLGWEHSCSEEYREKEWKYDPVMEHRRVLSEKL</sequence>
<protein>
    <submittedName>
        <fullName evidence="1">Uncharacterized protein</fullName>
    </submittedName>
</protein>
<gene>
    <name evidence="1" type="ORF">PAC_15223</name>
</gene>
<accession>A0A1L7XJY5</accession>
<proteinExistence type="predicted"/>
<evidence type="ECO:0000313" key="2">
    <source>
        <dbReference type="Proteomes" id="UP000184330"/>
    </source>
</evidence>
<dbReference type="EMBL" id="FJOG01000030">
    <property type="protein sequence ID" value="CZR65323.1"/>
    <property type="molecule type" value="Genomic_DNA"/>
</dbReference>
<dbReference type="AlphaFoldDB" id="A0A1L7XJY5"/>
<keyword evidence="2" id="KW-1185">Reference proteome</keyword>
<dbReference type="Proteomes" id="UP000184330">
    <property type="component" value="Unassembled WGS sequence"/>
</dbReference>
<organism evidence="1 2">
    <name type="scientific">Phialocephala subalpina</name>
    <dbReference type="NCBI Taxonomy" id="576137"/>
    <lineage>
        <taxon>Eukaryota</taxon>
        <taxon>Fungi</taxon>
        <taxon>Dikarya</taxon>
        <taxon>Ascomycota</taxon>
        <taxon>Pezizomycotina</taxon>
        <taxon>Leotiomycetes</taxon>
        <taxon>Helotiales</taxon>
        <taxon>Mollisiaceae</taxon>
        <taxon>Phialocephala</taxon>
        <taxon>Phialocephala fortinii species complex</taxon>
    </lineage>
</organism>
<reference evidence="1 2" key="1">
    <citation type="submission" date="2016-03" db="EMBL/GenBank/DDBJ databases">
        <authorList>
            <person name="Ploux O."/>
        </authorList>
    </citation>
    <scope>NUCLEOTIDE SEQUENCE [LARGE SCALE GENOMIC DNA]</scope>
    <source>
        <strain evidence="1 2">UAMH 11012</strain>
    </source>
</reference>
<evidence type="ECO:0000313" key="1">
    <source>
        <dbReference type="EMBL" id="CZR65323.1"/>
    </source>
</evidence>